<dbReference type="InterPro" id="IPR000700">
    <property type="entry name" value="PAS-assoc_C"/>
</dbReference>
<organism evidence="7 8">
    <name type="scientific">Trichlorobacter thiogenes</name>
    <dbReference type="NCBI Taxonomy" id="115783"/>
    <lineage>
        <taxon>Bacteria</taxon>
        <taxon>Pseudomonadati</taxon>
        <taxon>Thermodesulfobacteriota</taxon>
        <taxon>Desulfuromonadia</taxon>
        <taxon>Geobacterales</taxon>
        <taxon>Geobacteraceae</taxon>
        <taxon>Trichlorobacter</taxon>
    </lineage>
</organism>
<dbReference type="Pfam" id="PF08447">
    <property type="entry name" value="PAS_3"/>
    <property type="match status" value="1"/>
</dbReference>
<dbReference type="InterPro" id="IPR000014">
    <property type="entry name" value="PAS"/>
</dbReference>
<dbReference type="Gene3D" id="3.30.450.20">
    <property type="entry name" value="PAS domain"/>
    <property type="match status" value="3"/>
</dbReference>
<evidence type="ECO:0000256" key="3">
    <source>
        <dbReference type="ARBA" id="ARBA00022553"/>
    </source>
</evidence>
<keyword evidence="7" id="KW-0418">Kinase</keyword>
<dbReference type="Gene3D" id="1.10.287.130">
    <property type="match status" value="1"/>
</dbReference>
<dbReference type="InterPro" id="IPR005467">
    <property type="entry name" value="His_kinase_dom"/>
</dbReference>
<keyword evidence="7" id="KW-0808">Transferase</keyword>
<dbReference type="Pfam" id="PF02518">
    <property type="entry name" value="HATPase_c"/>
    <property type="match status" value="1"/>
</dbReference>
<evidence type="ECO:0000256" key="2">
    <source>
        <dbReference type="ARBA" id="ARBA00012438"/>
    </source>
</evidence>
<dbReference type="NCBIfam" id="TIGR00229">
    <property type="entry name" value="sensory_box"/>
    <property type="match status" value="2"/>
</dbReference>
<feature type="domain" description="PAS" evidence="5">
    <location>
        <begin position="133"/>
        <end position="177"/>
    </location>
</feature>
<comment type="catalytic activity">
    <reaction evidence="1">
        <text>ATP + protein L-histidine = ADP + protein N-phospho-L-histidine.</text>
        <dbReference type="EC" id="2.7.13.3"/>
    </reaction>
</comment>
<dbReference type="PRINTS" id="PR00344">
    <property type="entry name" value="BCTRLSENSOR"/>
</dbReference>
<dbReference type="InterPro" id="IPR036890">
    <property type="entry name" value="HATPase_C_sf"/>
</dbReference>
<feature type="domain" description="PAC" evidence="6">
    <location>
        <begin position="80"/>
        <end position="132"/>
    </location>
</feature>
<dbReference type="PROSITE" id="PS50113">
    <property type="entry name" value="PAC"/>
    <property type="match status" value="2"/>
</dbReference>
<dbReference type="Proteomes" id="UP000190102">
    <property type="component" value="Unassembled WGS sequence"/>
</dbReference>
<evidence type="ECO:0000313" key="8">
    <source>
        <dbReference type="Proteomes" id="UP000190102"/>
    </source>
</evidence>
<dbReference type="STRING" id="115783.SAMN02745119_02623"/>
<dbReference type="PROSITE" id="PS50109">
    <property type="entry name" value="HIS_KIN"/>
    <property type="match status" value="1"/>
</dbReference>
<dbReference type="PANTHER" id="PTHR43065:SF50">
    <property type="entry name" value="HISTIDINE KINASE"/>
    <property type="match status" value="1"/>
</dbReference>
<dbReference type="SMART" id="SM00086">
    <property type="entry name" value="PAC"/>
    <property type="match status" value="2"/>
</dbReference>
<sequence>MSPTAYIYRIVADYSSDLVYLLLPDNSIGYVSPNCELLTGYTMTELKTDLDAFKKIISPDSLTIWDEHVAMHQQRLLMPNSINIKLLDRNGDEHWVSHTCQQICDDDGSLVGVRGSFSDISDLMHLQDMLEKQKTFLEQLIGNAAVPIFVLDESHRIVVWNNALQDLTGFTKEEMIGTKRQWTPFYGHERPVLADFILTGEPLDHNNLYNQINPSLHIPGALQAEGWYETLGGKRRYILFEASPIHDQQGNRIAAIETVLDMTERKLLDEELERSRAEIAQQHTRLDKLFAQVEVAKREWEDTLDCITDIVLMCDTQGNIQRCNTPFNQLAGLPFNEVYGKSWASILYSLGFAIDNYKNGNGTVHDKDNQRFFDLRTFPLRNKNGVAVGNVVNLRDITEIRGIHQELEEAYNHLKLVQMQAVQQEKMASVGQLAAGVAHEINNPMGFISSNLASLSKYINKLKAFEASLVELTTNSGNSVLVDEIAKVKKSMKIDFILGDMEGLLAESLDGAERVRHIVQDLKNFSHVDEAEWKPININDNLDSTLNMVRNEIKYVAEVVKEYGEIPPVTCRPQQLNQVFMNLLVNAAHAIETQGTITVRTRQEGDMVFISVIDTGKGIDPEHLNRIFEPFFTTKAVGKGTGLGLSICYDIIHKHAGEILVESTVGVGTTFTVRLPIVPPADA</sequence>
<keyword evidence="3" id="KW-0597">Phosphoprotein</keyword>
<name>A0A1T4R0C6_9BACT</name>
<dbReference type="InterPro" id="IPR013655">
    <property type="entry name" value="PAS_fold_3"/>
</dbReference>
<proteinExistence type="predicted"/>
<evidence type="ECO:0000259" key="4">
    <source>
        <dbReference type="PROSITE" id="PS50109"/>
    </source>
</evidence>
<dbReference type="PROSITE" id="PS50112">
    <property type="entry name" value="PAS"/>
    <property type="match status" value="2"/>
</dbReference>
<dbReference type="PANTHER" id="PTHR43065">
    <property type="entry name" value="SENSOR HISTIDINE KINASE"/>
    <property type="match status" value="1"/>
</dbReference>
<dbReference type="InterPro" id="IPR001610">
    <property type="entry name" value="PAC"/>
</dbReference>
<dbReference type="SMART" id="SM00388">
    <property type="entry name" value="HisKA"/>
    <property type="match status" value="1"/>
</dbReference>
<dbReference type="Pfam" id="PF13426">
    <property type="entry name" value="PAS_9"/>
    <property type="match status" value="2"/>
</dbReference>
<feature type="domain" description="PAC" evidence="6">
    <location>
        <begin position="222"/>
        <end position="274"/>
    </location>
</feature>
<feature type="domain" description="Histidine kinase" evidence="4">
    <location>
        <begin position="436"/>
        <end position="679"/>
    </location>
</feature>
<feature type="domain" description="PAS" evidence="5">
    <location>
        <begin position="296"/>
        <end position="342"/>
    </location>
</feature>
<keyword evidence="8" id="KW-1185">Reference proteome</keyword>
<dbReference type="RefSeq" id="WP_161947502.1">
    <property type="nucleotide sequence ID" value="NZ_FUWR01000016.1"/>
</dbReference>
<dbReference type="EMBL" id="FUWR01000016">
    <property type="protein sequence ID" value="SKA09346.1"/>
    <property type="molecule type" value="Genomic_DNA"/>
</dbReference>
<dbReference type="SUPFAM" id="SSF55785">
    <property type="entry name" value="PYP-like sensor domain (PAS domain)"/>
    <property type="match status" value="3"/>
</dbReference>
<protein>
    <recommendedName>
        <fullName evidence="2">histidine kinase</fullName>
        <ecNumber evidence="2">2.7.13.3</ecNumber>
    </recommendedName>
</protein>
<dbReference type="Gene3D" id="3.30.565.10">
    <property type="entry name" value="Histidine kinase-like ATPase, C-terminal domain"/>
    <property type="match status" value="1"/>
</dbReference>
<dbReference type="CDD" id="cd00130">
    <property type="entry name" value="PAS"/>
    <property type="match status" value="2"/>
</dbReference>
<evidence type="ECO:0000259" key="6">
    <source>
        <dbReference type="PROSITE" id="PS50113"/>
    </source>
</evidence>
<dbReference type="EC" id="2.7.13.3" evidence="2"/>
<dbReference type="InterPro" id="IPR036097">
    <property type="entry name" value="HisK_dim/P_sf"/>
</dbReference>
<gene>
    <name evidence="7" type="ORF">SAMN02745119_02623</name>
</gene>
<dbReference type="InterPro" id="IPR003661">
    <property type="entry name" value="HisK_dim/P_dom"/>
</dbReference>
<dbReference type="GO" id="GO:0000155">
    <property type="term" value="F:phosphorelay sensor kinase activity"/>
    <property type="evidence" value="ECO:0007669"/>
    <property type="project" value="InterPro"/>
</dbReference>
<dbReference type="CDD" id="cd00082">
    <property type="entry name" value="HisKA"/>
    <property type="match status" value="1"/>
</dbReference>
<evidence type="ECO:0000256" key="1">
    <source>
        <dbReference type="ARBA" id="ARBA00000085"/>
    </source>
</evidence>
<reference evidence="8" key="1">
    <citation type="submission" date="2017-02" db="EMBL/GenBank/DDBJ databases">
        <authorList>
            <person name="Varghese N."/>
            <person name="Submissions S."/>
        </authorList>
    </citation>
    <scope>NUCLEOTIDE SEQUENCE [LARGE SCALE GENOMIC DNA]</scope>
    <source>
        <strain evidence="8">ATCC BAA-34</strain>
    </source>
</reference>
<dbReference type="SMART" id="SM00091">
    <property type="entry name" value="PAS"/>
    <property type="match status" value="3"/>
</dbReference>
<dbReference type="InterPro" id="IPR003594">
    <property type="entry name" value="HATPase_dom"/>
</dbReference>
<dbReference type="SUPFAM" id="SSF55874">
    <property type="entry name" value="ATPase domain of HSP90 chaperone/DNA topoisomerase II/histidine kinase"/>
    <property type="match status" value="1"/>
</dbReference>
<evidence type="ECO:0000313" key="7">
    <source>
        <dbReference type="EMBL" id="SKA09346.1"/>
    </source>
</evidence>
<dbReference type="InterPro" id="IPR035965">
    <property type="entry name" value="PAS-like_dom_sf"/>
</dbReference>
<dbReference type="AlphaFoldDB" id="A0A1T4R0C6"/>
<dbReference type="InterPro" id="IPR004358">
    <property type="entry name" value="Sig_transdc_His_kin-like_C"/>
</dbReference>
<accession>A0A1T4R0C6</accession>
<dbReference type="SMART" id="SM00387">
    <property type="entry name" value="HATPase_c"/>
    <property type="match status" value="1"/>
</dbReference>
<evidence type="ECO:0000259" key="5">
    <source>
        <dbReference type="PROSITE" id="PS50112"/>
    </source>
</evidence>
<dbReference type="SUPFAM" id="SSF47384">
    <property type="entry name" value="Homodimeric domain of signal transducing histidine kinase"/>
    <property type="match status" value="1"/>
</dbReference>